<proteinExistence type="predicted"/>
<dbReference type="AlphaFoldDB" id="A0A6A6BQF6"/>
<keyword evidence="2" id="KW-1133">Transmembrane helix</keyword>
<accession>A0A6A6BQF6</accession>
<dbReference type="GeneID" id="54300378"/>
<evidence type="ECO:0000313" key="3">
    <source>
        <dbReference type="EMBL" id="KAF2146326.1"/>
    </source>
</evidence>
<keyword evidence="2" id="KW-0472">Membrane</keyword>
<feature type="transmembrane region" description="Helical" evidence="2">
    <location>
        <begin position="122"/>
        <end position="146"/>
    </location>
</feature>
<dbReference type="RefSeq" id="XP_033402035.1">
    <property type="nucleotide sequence ID" value="XM_033542881.1"/>
</dbReference>
<organism evidence="3 4">
    <name type="scientific">Aplosporella prunicola CBS 121167</name>
    <dbReference type="NCBI Taxonomy" id="1176127"/>
    <lineage>
        <taxon>Eukaryota</taxon>
        <taxon>Fungi</taxon>
        <taxon>Dikarya</taxon>
        <taxon>Ascomycota</taxon>
        <taxon>Pezizomycotina</taxon>
        <taxon>Dothideomycetes</taxon>
        <taxon>Dothideomycetes incertae sedis</taxon>
        <taxon>Botryosphaeriales</taxon>
        <taxon>Aplosporellaceae</taxon>
        <taxon>Aplosporella</taxon>
    </lineage>
</organism>
<keyword evidence="4" id="KW-1185">Reference proteome</keyword>
<evidence type="ECO:0000313" key="4">
    <source>
        <dbReference type="Proteomes" id="UP000799438"/>
    </source>
</evidence>
<dbReference type="EMBL" id="ML995476">
    <property type="protein sequence ID" value="KAF2146326.1"/>
    <property type="molecule type" value="Genomic_DNA"/>
</dbReference>
<evidence type="ECO:0000256" key="2">
    <source>
        <dbReference type="SAM" id="Phobius"/>
    </source>
</evidence>
<evidence type="ECO:0000256" key="1">
    <source>
        <dbReference type="SAM" id="MobiDB-lite"/>
    </source>
</evidence>
<sequence length="378" mass="41815">MLLLTAYGHVTNWELTCVFLPRHLHLSYNNGLSGPSVVNSLARTAKVTRTHPASYDDIDIVETGTEPYTLLSSLEISPHNNMSDPDTYDPDSYSDIRPGTHPELFDGPHNAPRSQQPASPQWWFWVIVAVMVAIILALGICVVCLWKRNKQHQRGRSGTEAGAELQPIPKVQFPFYFPPSAIPSGGMPCFPNRDTIGSAVENAVPFKELHPHLQERVNRDSQCENQFNPAFNAHRQQQLHDNDGAHTDVLLHTDASTMGPSTVTAPRTARNPRHLTPLLPEPLNMHQHQSERSAAPQNAAPHDAGLQVPATPLVQYPRAYMPPTHLPRPTDNSAAAESAFSAAQFPSAESEMTGYGETELTHDPWKAEAEKNKRVVEL</sequence>
<keyword evidence="2" id="KW-0812">Transmembrane</keyword>
<reference evidence="3" key="1">
    <citation type="journal article" date="2020" name="Stud. Mycol.">
        <title>101 Dothideomycetes genomes: a test case for predicting lifestyles and emergence of pathogens.</title>
        <authorList>
            <person name="Haridas S."/>
            <person name="Albert R."/>
            <person name="Binder M."/>
            <person name="Bloem J."/>
            <person name="Labutti K."/>
            <person name="Salamov A."/>
            <person name="Andreopoulos B."/>
            <person name="Baker S."/>
            <person name="Barry K."/>
            <person name="Bills G."/>
            <person name="Bluhm B."/>
            <person name="Cannon C."/>
            <person name="Castanera R."/>
            <person name="Culley D."/>
            <person name="Daum C."/>
            <person name="Ezra D."/>
            <person name="Gonzalez J."/>
            <person name="Henrissat B."/>
            <person name="Kuo A."/>
            <person name="Liang C."/>
            <person name="Lipzen A."/>
            <person name="Lutzoni F."/>
            <person name="Magnuson J."/>
            <person name="Mondo S."/>
            <person name="Nolan M."/>
            <person name="Ohm R."/>
            <person name="Pangilinan J."/>
            <person name="Park H.-J."/>
            <person name="Ramirez L."/>
            <person name="Alfaro M."/>
            <person name="Sun H."/>
            <person name="Tritt A."/>
            <person name="Yoshinaga Y."/>
            <person name="Zwiers L.-H."/>
            <person name="Turgeon B."/>
            <person name="Goodwin S."/>
            <person name="Spatafora J."/>
            <person name="Crous P."/>
            <person name="Grigoriev I."/>
        </authorList>
    </citation>
    <scope>NUCLEOTIDE SEQUENCE</scope>
    <source>
        <strain evidence="3">CBS 121167</strain>
    </source>
</reference>
<feature type="region of interest" description="Disordered" evidence="1">
    <location>
        <begin position="319"/>
        <end position="378"/>
    </location>
</feature>
<dbReference type="Proteomes" id="UP000799438">
    <property type="component" value="Unassembled WGS sequence"/>
</dbReference>
<gene>
    <name evidence="3" type="ORF">K452DRAFT_305270</name>
</gene>
<feature type="compositionally biased region" description="Basic and acidic residues" evidence="1">
    <location>
        <begin position="359"/>
        <end position="378"/>
    </location>
</feature>
<feature type="region of interest" description="Disordered" evidence="1">
    <location>
        <begin position="76"/>
        <end position="113"/>
    </location>
</feature>
<feature type="compositionally biased region" description="Polar residues" evidence="1">
    <location>
        <begin position="256"/>
        <end position="265"/>
    </location>
</feature>
<feature type="region of interest" description="Disordered" evidence="1">
    <location>
        <begin position="256"/>
        <end position="305"/>
    </location>
</feature>
<feature type="compositionally biased region" description="Low complexity" evidence="1">
    <location>
        <begin position="333"/>
        <end position="351"/>
    </location>
</feature>
<protein>
    <submittedName>
        <fullName evidence="3">Uncharacterized protein</fullName>
    </submittedName>
</protein>
<name>A0A6A6BQF6_9PEZI</name>